<protein>
    <recommendedName>
        <fullName evidence="2">Collagen-like protein</fullName>
    </recommendedName>
</protein>
<reference evidence="1" key="1">
    <citation type="journal article" date="2005" name="Environ. Microbiol.">
        <title>Genetic and functional properties of uncultivated thermophilic crenarchaeotes from a subsurface gold mine as revealed by analysis of genome fragments.</title>
        <authorList>
            <person name="Nunoura T."/>
            <person name="Hirayama H."/>
            <person name="Takami H."/>
            <person name="Oida H."/>
            <person name="Nishi S."/>
            <person name="Shimamura S."/>
            <person name="Suzuki Y."/>
            <person name="Inagaki F."/>
            <person name="Takai K."/>
            <person name="Nealson K.H."/>
            <person name="Horikoshi K."/>
        </authorList>
    </citation>
    <scope>NUCLEOTIDE SEQUENCE</scope>
</reference>
<evidence type="ECO:0000313" key="1">
    <source>
        <dbReference type="EMBL" id="BAL55280.1"/>
    </source>
</evidence>
<evidence type="ECO:0008006" key="2">
    <source>
        <dbReference type="Google" id="ProtNLM"/>
    </source>
</evidence>
<reference evidence="1" key="2">
    <citation type="journal article" date="2012" name="PLoS ONE">
        <title>A Deeply Branching Thermophilic Bacterium with an Ancient Acetyl-CoA Pathway Dominates a Subsurface Ecosystem.</title>
        <authorList>
            <person name="Takami H."/>
            <person name="Noguchi H."/>
            <person name="Takaki Y."/>
            <person name="Uchiyama I."/>
            <person name="Toyoda A."/>
            <person name="Nishi S."/>
            <person name="Chee G.-J."/>
            <person name="Arai W."/>
            <person name="Nunoura T."/>
            <person name="Itoh T."/>
            <person name="Hattori M."/>
            <person name="Takai K."/>
        </authorList>
    </citation>
    <scope>NUCLEOTIDE SEQUENCE</scope>
</reference>
<dbReference type="EMBL" id="AP011714">
    <property type="protein sequence ID" value="BAL55280.1"/>
    <property type="molecule type" value="Genomic_DNA"/>
</dbReference>
<accession>H5SGJ4</accession>
<dbReference type="PROSITE" id="PS51257">
    <property type="entry name" value="PROKAR_LIPOPROTEIN"/>
    <property type="match status" value="1"/>
</dbReference>
<proteinExistence type="predicted"/>
<organism evidence="1">
    <name type="scientific">uncultured Bacteroidota bacterium</name>
    <dbReference type="NCBI Taxonomy" id="152509"/>
    <lineage>
        <taxon>Bacteria</taxon>
        <taxon>Pseudomonadati</taxon>
        <taxon>Bacteroidota</taxon>
        <taxon>environmental samples</taxon>
    </lineage>
</organism>
<gene>
    <name evidence="1" type="ORF">HGMM_F25B04C23</name>
</gene>
<name>H5SGJ4_9BACT</name>
<dbReference type="AlphaFoldDB" id="H5SGJ4"/>
<sequence>MLSPRLLSILAVGMAFSLVVSCRGKEGPQGPQGPQGPAGKDLVRPQQGYIQGVARGKDNGGNPFTISFRYSFYLSSPGTWQNIDATTREFSFQREDSLGIGYLNLSFRYNTSNNQASNVTVDGVAADLSQSPIPTYTIQQLPSVPGFFSGTTQTVSNVQFSGDSLTGRLTYIRPSYNNVPGIGTNTHPDTVEATFAVRLQPIISYGRIGGQ</sequence>